<dbReference type="Pfam" id="PF06230">
    <property type="entry name" value="LpxI_C"/>
    <property type="match status" value="1"/>
</dbReference>
<dbReference type="InterPro" id="IPR041255">
    <property type="entry name" value="LpxI_N"/>
</dbReference>
<evidence type="ECO:0000259" key="1">
    <source>
        <dbReference type="Pfam" id="PF06230"/>
    </source>
</evidence>
<dbReference type="STRING" id="735517.SAMN05444272_4375"/>
<gene>
    <name evidence="3" type="ORF">SAMN05444272_4375</name>
</gene>
<dbReference type="InterPro" id="IPR010415">
    <property type="entry name" value="LpxI_C"/>
</dbReference>
<feature type="domain" description="LpxI N-terminal" evidence="2">
    <location>
        <begin position="20"/>
        <end position="149"/>
    </location>
</feature>
<dbReference type="Pfam" id="PF17930">
    <property type="entry name" value="LpxI_N"/>
    <property type="match status" value="1"/>
</dbReference>
<accession>A0A1M7PEZ9</accession>
<dbReference type="RefSeq" id="WP_073015491.1">
    <property type="nucleotide sequence ID" value="NZ_FRBW01000007.1"/>
</dbReference>
<reference evidence="3 4" key="1">
    <citation type="submission" date="2016-11" db="EMBL/GenBank/DDBJ databases">
        <authorList>
            <person name="Jaros S."/>
            <person name="Januszkiewicz K."/>
            <person name="Wedrychowicz H."/>
        </authorList>
    </citation>
    <scope>NUCLEOTIDE SEQUENCE [LARGE SCALE GENOMIC DNA]</scope>
    <source>
        <strain evidence="3 4">DSM 22153</strain>
    </source>
</reference>
<name>A0A1M7PEZ9_9HYPH</name>
<dbReference type="AlphaFoldDB" id="A0A1M7PEZ9"/>
<evidence type="ECO:0000259" key="2">
    <source>
        <dbReference type="Pfam" id="PF17930"/>
    </source>
</evidence>
<evidence type="ECO:0000313" key="3">
    <source>
        <dbReference type="EMBL" id="SHN15554.1"/>
    </source>
</evidence>
<keyword evidence="4" id="KW-1185">Reference proteome</keyword>
<dbReference type="Gene3D" id="3.40.140.80">
    <property type="match status" value="1"/>
</dbReference>
<dbReference type="InterPro" id="IPR053174">
    <property type="entry name" value="LpxI"/>
</dbReference>
<dbReference type="PANTHER" id="PTHR39962:SF1">
    <property type="entry name" value="LPXI FAMILY PROTEIN"/>
    <property type="match status" value="1"/>
</dbReference>
<evidence type="ECO:0008006" key="5">
    <source>
        <dbReference type="Google" id="ProtNLM"/>
    </source>
</evidence>
<dbReference type="OrthoDB" id="9789836at2"/>
<dbReference type="Gene3D" id="3.40.50.20">
    <property type="match status" value="1"/>
</dbReference>
<proteinExistence type="predicted"/>
<dbReference type="Proteomes" id="UP000186002">
    <property type="component" value="Unassembled WGS sequence"/>
</dbReference>
<dbReference type="PANTHER" id="PTHR39962">
    <property type="entry name" value="BLL4848 PROTEIN"/>
    <property type="match status" value="1"/>
</dbReference>
<protein>
    <recommendedName>
        <fullName evidence="5">DUF1009 domain-containing protein</fullName>
    </recommendedName>
</protein>
<organism evidence="3 4">
    <name type="scientific">Roseibium suaedae</name>
    <dbReference type="NCBI Taxonomy" id="735517"/>
    <lineage>
        <taxon>Bacteria</taxon>
        <taxon>Pseudomonadati</taxon>
        <taxon>Pseudomonadota</taxon>
        <taxon>Alphaproteobacteria</taxon>
        <taxon>Hyphomicrobiales</taxon>
        <taxon>Stappiaceae</taxon>
        <taxon>Roseibium</taxon>
    </lineage>
</organism>
<feature type="domain" description="LpxI C-terminal" evidence="1">
    <location>
        <begin position="154"/>
        <end position="289"/>
    </location>
</feature>
<evidence type="ECO:0000313" key="4">
    <source>
        <dbReference type="Proteomes" id="UP000186002"/>
    </source>
</evidence>
<sequence length="301" mass="31177">MTKGHDSKDLLTAGASDAPVALICGNGTLPLQVLNGLRRSGREAFIIAIKGEADEALRVQSAVELGWGEIGRLFKVMAAAKCREVVLIGGISKRPDFTSIIGDLGTLRRLPRIIRALAGGDDSLLTKVIGLIEEEGFRVVGIKDVAPDLLAGPGSLGAVKPRAEDLKDMVLALEAARRLGDLDIGQAAVALGGRVIAVEGAEGTDAMLARCAELRQNGRVRAKGRLGVLVKTVKPGQDLRVDLPAVGPKTIERALAAGFAGIAVEAGGALIAEREATITAADKAGLFVYGLNPQESSGDAE</sequence>
<dbReference type="InterPro" id="IPR043167">
    <property type="entry name" value="LpxI_C_sf"/>
</dbReference>
<dbReference type="EMBL" id="FRBW01000007">
    <property type="protein sequence ID" value="SHN15554.1"/>
    <property type="molecule type" value="Genomic_DNA"/>
</dbReference>